<proteinExistence type="predicted"/>
<dbReference type="Proteomes" id="UP000814140">
    <property type="component" value="Unassembled WGS sequence"/>
</dbReference>
<comment type="caution">
    <text evidence="1">The sequence shown here is derived from an EMBL/GenBank/DDBJ whole genome shotgun (WGS) entry which is preliminary data.</text>
</comment>
<dbReference type="EMBL" id="MU277205">
    <property type="protein sequence ID" value="KAI0062882.1"/>
    <property type="molecule type" value="Genomic_DNA"/>
</dbReference>
<protein>
    <submittedName>
        <fullName evidence="1">Uncharacterized protein</fullName>
    </submittedName>
</protein>
<accession>A0ACB8T312</accession>
<gene>
    <name evidence="1" type="ORF">BV25DRAFT_1824920</name>
</gene>
<reference evidence="1" key="1">
    <citation type="submission" date="2021-03" db="EMBL/GenBank/DDBJ databases">
        <authorList>
            <consortium name="DOE Joint Genome Institute"/>
            <person name="Ahrendt S."/>
            <person name="Looney B.P."/>
            <person name="Miyauchi S."/>
            <person name="Morin E."/>
            <person name="Drula E."/>
            <person name="Courty P.E."/>
            <person name="Chicoki N."/>
            <person name="Fauchery L."/>
            <person name="Kohler A."/>
            <person name="Kuo A."/>
            <person name="Labutti K."/>
            <person name="Pangilinan J."/>
            <person name="Lipzen A."/>
            <person name="Riley R."/>
            <person name="Andreopoulos W."/>
            <person name="He G."/>
            <person name="Johnson J."/>
            <person name="Barry K.W."/>
            <person name="Grigoriev I.V."/>
            <person name="Nagy L."/>
            <person name="Hibbett D."/>
            <person name="Henrissat B."/>
            <person name="Matheny P.B."/>
            <person name="Labbe J."/>
            <person name="Martin F."/>
        </authorList>
    </citation>
    <scope>NUCLEOTIDE SEQUENCE</scope>
    <source>
        <strain evidence="1">HHB10654</strain>
    </source>
</reference>
<evidence type="ECO:0000313" key="1">
    <source>
        <dbReference type="EMBL" id="KAI0062882.1"/>
    </source>
</evidence>
<reference evidence="1" key="2">
    <citation type="journal article" date="2022" name="New Phytol.">
        <title>Evolutionary transition to the ectomycorrhizal habit in the genomes of a hyperdiverse lineage of mushroom-forming fungi.</title>
        <authorList>
            <person name="Looney B."/>
            <person name="Miyauchi S."/>
            <person name="Morin E."/>
            <person name="Drula E."/>
            <person name="Courty P.E."/>
            <person name="Kohler A."/>
            <person name="Kuo A."/>
            <person name="LaButti K."/>
            <person name="Pangilinan J."/>
            <person name="Lipzen A."/>
            <person name="Riley R."/>
            <person name="Andreopoulos W."/>
            <person name="He G."/>
            <person name="Johnson J."/>
            <person name="Nolan M."/>
            <person name="Tritt A."/>
            <person name="Barry K.W."/>
            <person name="Grigoriev I.V."/>
            <person name="Nagy L.G."/>
            <person name="Hibbett D."/>
            <person name="Henrissat B."/>
            <person name="Matheny P.B."/>
            <person name="Labbe J."/>
            <person name="Martin F.M."/>
        </authorList>
    </citation>
    <scope>NUCLEOTIDE SEQUENCE</scope>
    <source>
        <strain evidence="1">HHB10654</strain>
    </source>
</reference>
<sequence>MKAADESELSTRKIKALPRRLARIPDSAPGATSTPSPDASPAPAAPKMGGFTGFGSASTNSSFTFTPSSSTNSITPAADTPSLGAFSAAPSTSTRSPFLPPSSAPSVSASASNATKQFASFLSPKLSAAPAPSSAPEVDKDTLKYYTSLRGLNNSFVTAISKAVESDPFVDIAEVLEQYKKHRVSVQQEFDEKASRPQFANSATPIPSAKPPAPSPFAFGKPTPSSPIPASMPAPPSSFAGFPPAPSFAPSSAQSGGFTPQFGEAGGMGKSSGSVFGSSTSIDSKPVQPQTTPSLGSSLHPFQLSTANSTAPPKSAFGLTPPVEPPSDLKPKDSFSSSNDSTSKPTSTFGSFSFPGSSPFGSSSTAASSLFGRGSTPKSDIEQSADKPKAPFTFGIPPSTKLFGDGSAFGASTPSPDKPVTEFGSPGKTSPFNFGSSSTSPVSFGFGVSPKTSGDTSPTPKAGNIGFSFGASPPKFDAAPAPSTSDGTSRAETPATEGSQDEDGLSRFLSPGVSGTEGEGEEDEETTYTVKAKVYKLVKDKEGKSDWSDIGVGMLRFKKHKDTGARRILLRNSSTGKIILNFNLYAGLKSTLGKKMVSLIGHGESGESIPYRIRVGTEESAITVKEVLDRELSLVESESAKH</sequence>
<organism evidence="1 2">
    <name type="scientific">Artomyces pyxidatus</name>
    <dbReference type="NCBI Taxonomy" id="48021"/>
    <lineage>
        <taxon>Eukaryota</taxon>
        <taxon>Fungi</taxon>
        <taxon>Dikarya</taxon>
        <taxon>Basidiomycota</taxon>
        <taxon>Agaricomycotina</taxon>
        <taxon>Agaricomycetes</taxon>
        <taxon>Russulales</taxon>
        <taxon>Auriscalpiaceae</taxon>
        <taxon>Artomyces</taxon>
    </lineage>
</organism>
<evidence type="ECO:0000313" key="2">
    <source>
        <dbReference type="Proteomes" id="UP000814140"/>
    </source>
</evidence>
<name>A0ACB8T312_9AGAM</name>
<keyword evidence="2" id="KW-1185">Reference proteome</keyword>